<name>A0A1E5VCY8_9POAL</name>
<dbReference type="OrthoDB" id="779250at2759"/>
<organism evidence="2 3">
    <name type="scientific">Dichanthelium oligosanthes</name>
    <dbReference type="NCBI Taxonomy" id="888268"/>
    <lineage>
        <taxon>Eukaryota</taxon>
        <taxon>Viridiplantae</taxon>
        <taxon>Streptophyta</taxon>
        <taxon>Embryophyta</taxon>
        <taxon>Tracheophyta</taxon>
        <taxon>Spermatophyta</taxon>
        <taxon>Magnoliopsida</taxon>
        <taxon>Liliopsida</taxon>
        <taxon>Poales</taxon>
        <taxon>Poaceae</taxon>
        <taxon>PACMAD clade</taxon>
        <taxon>Panicoideae</taxon>
        <taxon>Panicodae</taxon>
        <taxon>Paniceae</taxon>
        <taxon>Dichantheliinae</taxon>
        <taxon>Dichanthelium</taxon>
    </lineage>
</organism>
<dbReference type="PANTHER" id="PTHR35985">
    <property type="entry name" value="OS07G0675200 PROTEIN"/>
    <property type="match status" value="1"/>
</dbReference>
<feature type="compositionally biased region" description="Polar residues" evidence="1">
    <location>
        <begin position="154"/>
        <end position="166"/>
    </location>
</feature>
<comment type="caution">
    <text evidence="2">The sequence shown here is derived from an EMBL/GenBank/DDBJ whole genome shotgun (WGS) entry which is preliminary data.</text>
</comment>
<evidence type="ECO:0000313" key="3">
    <source>
        <dbReference type="Proteomes" id="UP000095767"/>
    </source>
</evidence>
<feature type="compositionally biased region" description="Basic and acidic residues" evidence="1">
    <location>
        <begin position="184"/>
        <end position="198"/>
    </location>
</feature>
<keyword evidence="3" id="KW-1185">Reference proteome</keyword>
<dbReference type="AlphaFoldDB" id="A0A1E5VCY8"/>
<feature type="region of interest" description="Disordered" evidence="1">
    <location>
        <begin position="1"/>
        <end position="42"/>
    </location>
</feature>
<protein>
    <submittedName>
        <fullName evidence="2">Uncharacterized protein</fullName>
    </submittedName>
</protein>
<gene>
    <name evidence="2" type="ORF">BAE44_0016110</name>
</gene>
<evidence type="ECO:0000313" key="2">
    <source>
        <dbReference type="EMBL" id="OEL22874.1"/>
    </source>
</evidence>
<accession>A0A1E5VCY8</accession>
<dbReference type="PANTHER" id="PTHR35985:SF1">
    <property type="entry name" value="OS07G0675200 PROTEIN"/>
    <property type="match status" value="1"/>
</dbReference>
<dbReference type="STRING" id="888268.A0A1E5VCY8"/>
<dbReference type="Proteomes" id="UP000095767">
    <property type="component" value="Unassembled WGS sequence"/>
</dbReference>
<proteinExistence type="predicted"/>
<sequence length="292" mass="31587">MNKLQRHRQQLITAAAKGVTDPADERKESSKQPEQEDINPLSIITRMATARALRLVASRPSTTHHSLLPVQRRLLSASTEAGGAGDAAVHSGDAPSDDYTDRPPRFSGAEEATKGGHGKHASTPPTSGSGGKERVPPFAPSGKLGSQELADPSRASSFTQKRQLSSGAARRDSREEATPGSEESAARMVREEDREYYRTHKPSPLAEVEFADTRKPITRATDGGASDRYSDVPGRMVEDTVDDTLARAEAMFREAASRGNPEWPHSRALAEMLARRQQGNDKAGRRSAPWGS</sequence>
<feature type="region of interest" description="Disordered" evidence="1">
    <location>
        <begin position="78"/>
        <end position="236"/>
    </location>
</feature>
<reference evidence="2 3" key="1">
    <citation type="submission" date="2016-09" db="EMBL/GenBank/DDBJ databases">
        <title>The draft genome of Dichanthelium oligosanthes: A C3 panicoid grass species.</title>
        <authorList>
            <person name="Studer A.J."/>
            <person name="Schnable J.C."/>
            <person name="Brutnell T.P."/>
        </authorList>
    </citation>
    <scope>NUCLEOTIDE SEQUENCE [LARGE SCALE GENOMIC DNA]</scope>
    <source>
        <strain evidence="3">cv. Kellogg 1175</strain>
        <tissue evidence="2">Leaf</tissue>
    </source>
</reference>
<feature type="compositionally biased region" description="Basic and acidic residues" evidence="1">
    <location>
        <begin position="23"/>
        <end position="34"/>
    </location>
</feature>
<feature type="region of interest" description="Disordered" evidence="1">
    <location>
        <begin position="255"/>
        <end position="292"/>
    </location>
</feature>
<dbReference type="EMBL" id="LWDX02044274">
    <property type="protein sequence ID" value="OEL22874.1"/>
    <property type="molecule type" value="Genomic_DNA"/>
</dbReference>
<evidence type="ECO:0000256" key="1">
    <source>
        <dbReference type="SAM" id="MobiDB-lite"/>
    </source>
</evidence>